<dbReference type="GO" id="GO:0051537">
    <property type="term" value="F:2 iron, 2 sulfur cluster binding"/>
    <property type="evidence" value="ECO:0007669"/>
    <property type="project" value="UniProtKB-ARBA"/>
</dbReference>
<evidence type="ECO:0000256" key="3">
    <source>
        <dbReference type="ARBA" id="ARBA00023014"/>
    </source>
</evidence>
<reference evidence="6 7" key="1">
    <citation type="submission" date="2006-02" db="EMBL/GenBank/DDBJ databases">
        <authorList>
            <person name="Pinhassi J."/>
            <person name="Pedros-Alio C."/>
            <person name="Ferriera S."/>
            <person name="Johnson J."/>
            <person name="Kravitz S."/>
            <person name="Halpern A."/>
            <person name="Remington K."/>
            <person name="Beeson K."/>
            <person name="Tran B."/>
            <person name="Rogers Y.-H."/>
            <person name="Friedman R."/>
            <person name="Venter J.C."/>
        </authorList>
    </citation>
    <scope>NUCLEOTIDE SEQUENCE [LARGE SCALE GENOMIC DNA]</scope>
    <source>
        <strain evidence="6 7">MED92</strain>
    </source>
</reference>
<dbReference type="PANTHER" id="PTHR43011:SF1">
    <property type="entry name" value="IRON-SULFUR CLUSTER ASSEMBLY 2 HOMOLOG, MITOCHONDRIAL"/>
    <property type="match status" value="1"/>
</dbReference>
<gene>
    <name evidence="4" type="primary">erpA</name>
    <name evidence="6" type="ORF">MED92_17445</name>
</gene>
<dbReference type="RefSeq" id="WP_007021150.1">
    <property type="nucleotide sequence ID" value="NZ_CH724125.1"/>
</dbReference>
<organism evidence="6 7">
    <name type="scientific">Neptuniibacter caesariensis</name>
    <dbReference type="NCBI Taxonomy" id="207954"/>
    <lineage>
        <taxon>Bacteria</taxon>
        <taxon>Pseudomonadati</taxon>
        <taxon>Pseudomonadota</taxon>
        <taxon>Gammaproteobacteria</taxon>
        <taxon>Oceanospirillales</taxon>
        <taxon>Oceanospirillaceae</taxon>
        <taxon>Neptuniibacter</taxon>
    </lineage>
</organism>
<dbReference type="HAMAP" id="MF_01380">
    <property type="entry name" value="Fe_S_insert_ErpA"/>
    <property type="match status" value="1"/>
</dbReference>
<feature type="binding site" evidence="4">
    <location>
        <position position="110"/>
    </location>
    <ligand>
        <name>iron-sulfur cluster</name>
        <dbReference type="ChEBI" id="CHEBI:30408"/>
    </ligand>
</feature>
<dbReference type="Proteomes" id="UP000002171">
    <property type="component" value="Unassembled WGS sequence"/>
</dbReference>
<dbReference type="GO" id="GO:0005829">
    <property type="term" value="C:cytosol"/>
    <property type="evidence" value="ECO:0007669"/>
    <property type="project" value="TreeGrafter"/>
</dbReference>
<dbReference type="SUPFAM" id="SSF89360">
    <property type="entry name" value="HesB-like domain"/>
    <property type="match status" value="1"/>
</dbReference>
<dbReference type="NCBIfam" id="TIGR00049">
    <property type="entry name" value="iron-sulfur cluster assembly accessory protein"/>
    <property type="match status" value="1"/>
</dbReference>
<accession>A0A7U8C1N7</accession>
<feature type="binding site" evidence="4">
    <location>
        <position position="112"/>
    </location>
    <ligand>
        <name>iron-sulfur cluster</name>
        <dbReference type="ChEBI" id="CHEBI:30408"/>
    </ligand>
</feature>
<comment type="similarity">
    <text evidence="4">Belongs to the HesB/IscA family.</text>
</comment>
<evidence type="ECO:0000256" key="4">
    <source>
        <dbReference type="HAMAP-Rule" id="MF_01380"/>
    </source>
</evidence>
<dbReference type="Pfam" id="PF01521">
    <property type="entry name" value="Fe-S_biosyn"/>
    <property type="match status" value="1"/>
</dbReference>
<evidence type="ECO:0000256" key="1">
    <source>
        <dbReference type="ARBA" id="ARBA00022723"/>
    </source>
</evidence>
<dbReference type="InterPro" id="IPR023063">
    <property type="entry name" value="ErpA_proteobact"/>
</dbReference>
<dbReference type="PROSITE" id="PS01152">
    <property type="entry name" value="HESB"/>
    <property type="match status" value="1"/>
</dbReference>
<evidence type="ECO:0000313" key="7">
    <source>
        <dbReference type="Proteomes" id="UP000002171"/>
    </source>
</evidence>
<name>A0A7U8C1N7_NEPCE</name>
<sequence length="118" mass="12600">MIETVEPGLEQEMAFTASAAAKVKSLIEEEENDSLKLRVFITGGGCAGFSYGFTFDESAADDDTVIERDGVTMVVDPMSFQYLVGSEVDFKEGLQGSQFVINNPNATTTCGCGSSFSI</sequence>
<feature type="binding site" evidence="4">
    <location>
        <position position="46"/>
    </location>
    <ligand>
        <name>iron-sulfur cluster</name>
        <dbReference type="ChEBI" id="CHEBI:30408"/>
    </ligand>
</feature>
<comment type="cofactor">
    <cofactor evidence="4">
        <name>iron-sulfur cluster</name>
        <dbReference type="ChEBI" id="CHEBI:30408"/>
    </cofactor>
    <text evidence="4">Binds 1 iron-sulfur cluster per subunit.</text>
</comment>
<comment type="subunit">
    <text evidence="4">Homodimer.</text>
</comment>
<comment type="caution">
    <text evidence="6">The sequence shown here is derived from an EMBL/GenBank/DDBJ whole genome shotgun (WGS) entry which is preliminary data.</text>
</comment>
<proteinExistence type="inferred from homology"/>
<comment type="function">
    <text evidence="4">Required for insertion of 4Fe-4S clusters for at least IspG.</text>
</comment>
<evidence type="ECO:0000256" key="2">
    <source>
        <dbReference type="ARBA" id="ARBA00023004"/>
    </source>
</evidence>
<keyword evidence="1 4" id="KW-0479">Metal-binding</keyword>
<dbReference type="Gene3D" id="2.60.300.12">
    <property type="entry name" value="HesB-like domain"/>
    <property type="match status" value="1"/>
</dbReference>
<keyword evidence="2 4" id="KW-0408">Iron</keyword>
<dbReference type="PANTHER" id="PTHR43011">
    <property type="entry name" value="IRON-SULFUR CLUSTER ASSEMBLY 2 HOMOLOG, MITOCHONDRIAL"/>
    <property type="match status" value="1"/>
</dbReference>
<dbReference type="InterPro" id="IPR017870">
    <property type="entry name" value="FeS_cluster_insertion_CS"/>
</dbReference>
<evidence type="ECO:0000259" key="5">
    <source>
        <dbReference type="Pfam" id="PF01521"/>
    </source>
</evidence>
<dbReference type="GO" id="GO:0016226">
    <property type="term" value="P:iron-sulfur cluster assembly"/>
    <property type="evidence" value="ECO:0007669"/>
    <property type="project" value="UniProtKB-UniRule"/>
</dbReference>
<dbReference type="EMBL" id="AAOW01000030">
    <property type="protein sequence ID" value="EAR59850.1"/>
    <property type="molecule type" value="Genomic_DNA"/>
</dbReference>
<dbReference type="InterPro" id="IPR016092">
    <property type="entry name" value="ATAP"/>
</dbReference>
<dbReference type="InterPro" id="IPR000361">
    <property type="entry name" value="ATAP_core_dom"/>
</dbReference>
<protein>
    <recommendedName>
        <fullName evidence="4">Iron-sulfur cluster insertion protein ErpA</fullName>
    </recommendedName>
</protein>
<dbReference type="AlphaFoldDB" id="A0A7U8C1N7"/>
<dbReference type="InterPro" id="IPR035903">
    <property type="entry name" value="HesB-like_dom_sf"/>
</dbReference>
<dbReference type="GO" id="GO:0005506">
    <property type="term" value="F:iron ion binding"/>
    <property type="evidence" value="ECO:0007669"/>
    <property type="project" value="UniProtKB-UniRule"/>
</dbReference>
<dbReference type="NCBIfam" id="NF010147">
    <property type="entry name" value="PRK13623.1"/>
    <property type="match status" value="1"/>
</dbReference>
<keyword evidence="7" id="KW-1185">Reference proteome</keyword>
<keyword evidence="3 4" id="KW-0411">Iron-sulfur</keyword>
<dbReference type="FunFam" id="2.60.300.12:FF:000002">
    <property type="entry name" value="Iron-sulfur cluster insertion protein ErpA"/>
    <property type="match status" value="1"/>
</dbReference>
<evidence type="ECO:0000313" key="6">
    <source>
        <dbReference type="EMBL" id="EAR59850.1"/>
    </source>
</evidence>
<dbReference type="GO" id="GO:0051539">
    <property type="term" value="F:4 iron, 4 sulfur cluster binding"/>
    <property type="evidence" value="ECO:0007669"/>
    <property type="project" value="TreeGrafter"/>
</dbReference>
<feature type="domain" description="Core" evidence="5">
    <location>
        <begin position="12"/>
        <end position="113"/>
    </location>
</feature>